<protein>
    <submittedName>
        <fullName evidence="2">DUF1266 domain-containing protein</fullName>
    </submittedName>
</protein>
<gene>
    <name evidence="3" type="ORF">AIF45_12905</name>
    <name evidence="4" type="ORF">AIT66_16905</name>
    <name evidence="2" type="ORF">DNU24_12910</name>
</gene>
<reference evidence="4" key="3">
    <citation type="submission" date="2021-05" db="EMBL/GenBank/DDBJ databases">
        <title>Whole genome PacBio Sequel sequence of Salmonella enterica subsp. enterica.</title>
        <authorList>
            <person name="Hoffmann M."/>
            <person name="Balkey M."/>
            <person name="Luo Y."/>
        </authorList>
    </citation>
    <scope>NUCLEOTIDE SEQUENCE</scope>
    <source>
        <strain evidence="4">CFSAN001015</strain>
    </source>
</reference>
<proteinExistence type="predicted"/>
<dbReference type="InterPro" id="IPR009677">
    <property type="entry name" value="DUF1266"/>
</dbReference>
<organism evidence="2">
    <name type="scientific">Salmonella enterica subsp. salamae</name>
    <dbReference type="NCBI Taxonomy" id="59202"/>
    <lineage>
        <taxon>Bacteria</taxon>
        <taxon>Pseudomonadati</taxon>
        <taxon>Pseudomonadota</taxon>
        <taxon>Gammaproteobacteria</taxon>
        <taxon>Enterobacterales</taxon>
        <taxon>Enterobacteriaceae</taxon>
        <taxon>Salmonella</taxon>
    </lineage>
</organism>
<dbReference type="AlphaFoldDB" id="A0A5Y3XC52"/>
<dbReference type="EMBL" id="AAIYKG010000012">
    <property type="protein sequence ID" value="ECJ4506588.1"/>
    <property type="molecule type" value="Genomic_DNA"/>
</dbReference>
<sequence>MDKKSQYLLFALSAPMEVLNECSLPSHSSPGMYSGIKRFDLESSWGIEKRDELLQTLNRMTDGGHATDLDGLYCRWFCFAPQEWQEYVDALNERGRIYARLVAETAMCCGEGGIRAWDYVRMGFLCRTGVLNQWLTEEESLWLQSRIQRRALYYYSGWLQYFTAYSVGRLYWQSSYGDNLPLLQETLARKEFDEAGRRMVSQLIAEKASFYATLPWCYLPHYPECPDTLKDVSDL</sequence>
<dbReference type="EMBL" id="CP074596">
    <property type="protein sequence ID" value="QVP49006.1"/>
    <property type="molecule type" value="Genomic_DNA"/>
</dbReference>
<evidence type="ECO:0000313" key="3">
    <source>
        <dbReference type="EMBL" id="MII79957.1"/>
    </source>
</evidence>
<dbReference type="Pfam" id="PF06889">
    <property type="entry name" value="DUF1266"/>
    <property type="match status" value="1"/>
</dbReference>
<evidence type="ECO:0000313" key="2">
    <source>
        <dbReference type="EMBL" id="ECJ4506588.1"/>
    </source>
</evidence>
<dbReference type="Proteomes" id="UP000839747">
    <property type="component" value="Unassembled WGS sequence"/>
</dbReference>
<dbReference type="Proteomes" id="UP000885342">
    <property type="component" value="Unassembled WGS sequence"/>
</dbReference>
<accession>A0A5Y3XC52</accession>
<evidence type="ECO:0000259" key="1">
    <source>
        <dbReference type="Pfam" id="PF06889"/>
    </source>
</evidence>
<feature type="domain" description="DUF1266" evidence="1">
    <location>
        <begin position="41"/>
        <end position="216"/>
    </location>
</feature>
<reference evidence="2" key="1">
    <citation type="submission" date="2018-06" db="EMBL/GenBank/DDBJ databases">
        <authorList>
            <person name="Ashton P.M."/>
            <person name="Dallman T."/>
            <person name="Nair S."/>
            <person name="De Pinna E."/>
            <person name="Peters T."/>
            <person name="Grant K."/>
        </authorList>
    </citation>
    <scope>NUCLEOTIDE SEQUENCE [LARGE SCALE GENOMIC DNA]</scope>
    <source>
        <strain evidence="2">318584</strain>
    </source>
</reference>
<dbReference type="EMBL" id="RSKH01000007">
    <property type="protein sequence ID" value="MII79957.1"/>
    <property type="molecule type" value="Genomic_DNA"/>
</dbReference>
<reference evidence="3" key="2">
    <citation type="submission" date="2018-08" db="EMBL/GenBank/DDBJ databases">
        <authorList>
            <consortium name="GenomeTrakr network: Whole genome sequencing for foodborne pathogen traceback"/>
        </authorList>
    </citation>
    <scope>NUCLEOTIDE SEQUENCE [LARGE SCALE GENOMIC DNA]</scope>
    <source>
        <strain evidence="4">CFSAN001015</strain>
        <strain evidence="3">FDA00003943</strain>
    </source>
</reference>
<name>A0A5Y3XC52_SALER</name>
<evidence type="ECO:0000313" key="4">
    <source>
        <dbReference type="EMBL" id="QVP49006.1"/>
    </source>
</evidence>